<dbReference type="Proteomes" id="UP000182057">
    <property type="component" value="Unassembled WGS sequence"/>
</dbReference>
<dbReference type="AlphaFoldDB" id="A0A1D3UR44"/>
<reference evidence="1 2" key="1">
    <citation type="submission" date="2016-09" db="EMBL/GenBank/DDBJ databases">
        <authorList>
            <person name="Capua I."/>
            <person name="De Benedictis P."/>
            <person name="Joannis T."/>
            <person name="Lombin L.H."/>
            <person name="Cattoli G."/>
        </authorList>
    </citation>
    <scope>NUCLEOTIDE SEQUENCE [LARGE SCALE GENOMIC DNA]</scope>
    <source>
        <strain evidence="1 2">UB20</strain>
    </source>
</reference>
<sequence>MSMISRVGRIGIGMRMGNPSAVDAMRMVKERRTARISYKQDKQPDGRYLFYCPRHVHRLALLVWVSWLPHNTKIPVSIRLQSKNIHLDYTIPTIGYMSFVDCMR</sequence>
<accession>A0A1D3UR44</accession>
<gene>
    <name evidence="1" type="ORF">TFUB20_02142</name>
</gene>
<organism evidence="1 2">
    <name type="scientific">Tannerella forsythia</name>
    <name type="common">Bacteroides forsythus</name>
    <dbReference type="NCBI Taxonomy" id="28112"/>
    <lineage>
        <taxon>Bacteria</taxon>
        <taxon>Pseudomonadati</taxon>
        <taxon>Bacteroidota</taxon>
        <taxon>Bacteroidia</taxon>
        <taxon>Bacteroidales</taxon>
        <taxon>Tannerellaceae</taxon>
        <taxon>Tannerella</taxon>
    </lineage>
</organism>
<protein>
    <submittedName>
        <fullName evidence="1">Uncharacterized protein</fullName>
    </submittedName>
</protein>
<proteinExistence type="predicted"/>
<evidence type="ECO:0000313" key="2">
    <source>
        <dbReference type="Proteomes" id="UP000182057"/>
    </source>
</evidence>
<dbReference type="EMBL" id="FMMM01000070">
    <property type="protein sequence ID" value="SCQ23667.1"/>
    <property type="molecule type" value="Genomic_DNA"/>
</dbReference>
<name>A0A1D3UR44_TANFO</name>
<evidence type="ECO:0000313" key="1">
    <source>
        <dbReference type="EMBL" id="SCQ23667.1"/>
    </source>
</evidence>